<dbReference type="SUPFAM" id="SSF103473">
    <property type="entry name" value="MFS general substrate transporter"/>
    <property type="match status" value="1"/>
</dbReference>
<feature type="transmembrane region" description="Helical" evidence="7">
    <location>
        <begin position="204"/>
        <end position="222"/>
    </location>
</feature>
<gene>
    <name evidence="9" type="ORF">SAMN05444580_11819</name>
</gene>
<keyword evidence="6 7" id="KW-0472">Membrane</keyword>
<dbReference type="InterPro" id="IPR011701">
    <property type="entry name" value="MFS"/>
</dbReference>
<dbReference type="Proteomes" id="UP000199417">
    <property type="component" value="Unassembled WGS sequence"/>
</dbReference>
<feature type="transmembrane region" description="Helical" evidence="7">
    <location>
        <begin position="438"/>
        <end position="460"/>
    </location>
</feature>
<dbReference type="PROSITE" id="PS50850">
    <property type="entry name" value="MFS"/>
    <property type="match status" value="1"/>
</dbReference>
<accession>A0A1G7D4H4</accession>
<dbReference type="GO" id="GO:0005886">
    <property type="term" value="C:plasma membrane"/>
    <property type="evidence" value="ECO:0007669"/>
    <property type="project" value="UniProtKB-SubCell"/>
</dbReference>
<evidence type="ECO:0000313" key="9">
    <source>
        <dbReference type="EMBL" id="SDE46502.1"/>
    </source>
</evidence>
<feature type="transmembrane region" description="Helical" evidence="7">
    <location>
        <begin position="234"/>
        <end position="250"/>
    </location>
</feature>
<dbReference type="CDD" id="cd17321">
    <property type="entry name" value="MFS_MMR_MDR_like"/>
    <property type="match status" value="1"/>
</dbReference>
<feature type="transmembrane region" description="Helical" evidence="7">
    <location>
        <begin position="307"/>
        <end position="324"/>
    </location>
</feature>
<dbReference type="Gene3D" id="1.20.1720.10">
    <property type="entry name" value="Multidrug resistance protein D"/>
    <property type="match status" value="1"/>
</dbReference>
<reference evidence="9 10" key="1">
    <citation type="submission" date="2016-10" db="EMBL/GenBank/DDBJ databases">
        <authorList>
            <person name="de Groot N.N."/>
        </authorList>
    </citation>
    <scope>NUCLEOTIDE SEQUENCE [LARGE SCALE GENOMIC DNA]</scope>
    <source>
        <strain evidence="9 10">JCM 11308</strain>
    </source>
</reference>
<evidence type="ECO:0000256" key="1">
    <source>
        <dbReference type="ARBA" id="ARBA00004651"/>
    </source>
</evidence>
<dbReference type="Gene3D" id="1.20.1250.20">
    <property type="entry name" value="MFS general substrate transporter like domains"/>
    <property type="match status" value="1"/>
</dbReference>
<dbReference type="EMBL" id="FNAB01000018">
    <property type="protein sequence ID" value="SDE46502.1"/>
    <property type="molecule type" value="Genomic_DNA"/>
</dbReference>
<comment type="subcellular location">
    <subcellularLocation>
        <location evidence="1">Cell membrane</location>
        <topology evidence="1">Multi-pass membrane protein</topology>
    </subcellularLocation>
</comment>
<dbReference type="STRING" id="168276.SAMN05444580_11819"/>
<feature type="transmembrane region" description="Helical" evidence="7">
    <location>
        <begin position="111"/>
        <end position="129"/>
    </location>
</feature>
<feature type="transmembrane region" description="Helical" evidence="7">
    <location>
        <begin position="271"/>
        <end position="295"/>
    </location>
</feature>
<feature type="domain" description="Major facilitator superfamily (MFS) profile" evidence="8">
    <location>
        <begin position="16"/>
        <end position="464"/>
    </location>
</feature>
<keyword evidence="4 7" id="KW-0812">Transmembrane</keyword>
<dbReference type="NCBIfam" id="TIGR00711">
    <property type="entry name" value="efflux_EmrB"/>
    <property type="match status" value="1"/>
</dbReference>
<evidence type="ECO:0000256" key="3">
    <source>
        <dbReference type="ARBA" id="ARBA00022475"/>
    </source>
</evidence>
<evidence type="ECO:0000256" key="7">
    <source>
        <dbReference type="SAM" id="Phobius"/>
    </source>
</evidence>
<dbReference type="InterPro" id="IPR004638">
    <property type="entry name" value="EmrB-like"/>
</dbReference>
<feature type="transmembrane region" description="Helical" evidence="7">
    <location>
        <begin position="85"/>
        <end position="105"/>
    </location>
</feature>
<evidence type="ECO:0000256" key="4">
    <source>
        <dbReference type="ARBA" id="ARBA00022692"/>
    </source>
</evidence>
<keyword evidence="10" id="KW-1185">Reference proteome</keyword>
<dbReference type="AlphaFoldDB" id="A0A1G7D4H4"/>
<feature type="transmembrane region" description="Helical" evidence="7">
    <location>
        <begin position="169"/>
        <end position="192"/>
    </location>
</feature>
<proteinExistence type="predicted"/>
<evidence type="ECO:0000259" key="8">
    <source>
        <dbReference type="PROSITE" id="PS50850"/>
    </source>
</evidence>
<dbReference type="RefSeq" id="WP_072846453.1">
    <property type="nucleotide sequence ID" value="NZ_FNAB01000018.1"/>
</dbReference>
<keyword evidence="3" id="KW-1003">Cell membrane</keyword>
<name>A0A1G7D4H4_9NOCA</name>
<feature type="transmembrane region" description="Helical" evidence="7">
    <location>
        <begin position="407"/>
        <end position="426"/>
    </location>
</feature>
<evidence type="ECO:0000256" key="6">
    <source>
        <dbReference type="ARBA" id="ARBA00023136"/>
    </source>
</evidence>
<feature type="transmembrane region" description="Helical" evidence="7">
    <location>
        <begin position="363"/>
        <end position="386"/>
    </location>
</feature>
<dbReference type="InterPro" id="IPR020846">
    <property type="entry name" value="MFS_dom"/>
</dbReference>
<feature type="transmembrane region" description="Helical" evidence="7">
    <location>
        <begin position="331"/>
        <end position="351"/>
    </location>
</feature>
<dbReference type="InterPro" id="IPR036259">
    <property type="entry name" value="MFS_trans_sf"/>
</dbReference>
<organism evidence="9 10">
    <name type="scientific">Rhodococcus tukisamuensis</name>
    <dbReference type="NCBI Taxonomy" id="168276"/>
    <lineage>
        <taxon>Bacteria</taxon>
        <taxon>Bacillati</taxon>
        <taxon>Actinomycetota</taxon>
        <taxon>Actinomycetes</taxon>
        <taxon>Mycobacteriales</taxon>
        <taxon>Nocardiaceae</taxon>
        <taxon>Rhodococcus</taxon>
    </lineage>
</organism>
<protein>
    <submittedName>
        <fullName evidence="9">Drug resistance transporter, EmrB/QacA subfamily</fullName>
    </submittedName>
</protein>
<evidence type="ECO:0000256" key="2">
    <source>
        <dbReference type="ARBA" id="ARBA00022448"/>
    </source>
</evidence>
<feature type="transmembrane region" description="Helical" evidence="7">
    <location>
        <begin position="54"/>
        <end position="73"/>
    </location>
</feature>
<feature type="transmembrane region" description="Helical" evidence="7">
    <location>
        <begin position="141"/>
        <end position="163"/>
    </location>
</feature>
<dbReference type="PANTHER" id="PTHR42718:SF49">
    <property type="entry name" value="EXPORT PROTEIN"/>
    <property type="match status" value="1"/>
</dbReference>
<dbReference type="PANTHER" id="PTHR42718">
    <property type="entry name" value="MAJOR FACILITATOR SUPERFAMILY MULTIDRUG TRANSPORTER MFSC"/>
    <property type="match status" value="1"/>
</dbReference>
<sequence>MTVETIPKSAATRRATLTVVCVTTAMLMLDIAVVNTALPSIASDLDAGVSGLQWVVDAYTLALATVVLSAGSWADRRGRRHVFQLGIVLFTVASLLCALAPNIWVLDLARAVQGVGGAVLFACSLALLADVFDEGPARASALAAYGATIGGAFAVGPLVGGLLTEMLSWRAIFLVNIPIGLVTLAVTARWVPESRDPNPRGADVIGQILISTGLAALVFGLLRGNETGWTDAQPVVALVVAAAALIAFVGHETRTSAPMLPPHLLANRAFAGAQVAAFAISASLFAVFVYTTLYLQNVLHLSPVEAGLVYLPATVAMFVVAGATAKLDGRVPVSVLLTGSLLLVAVGLLMMTVVDVSSSPYAILPGFVVSCVGAGVFNPVMSGLVLGEGTAQHSGLAAGINDAFRQTGIAVGVAGLGIFLPAQSMLPGGSPTEFVVGLQQALLVAALIAALGALVCAAALPARRSAARAVEQSREVVPVPR</sequence>
<evidence type="ECO:0000313" key="10">
    <source>
        <dbReference type="Proteomes" id="UP000199417"/>
    </source>
</evidence>
<keyword evidence="5 7" id="KW-1133">Transmembrane helix</keyword>
<keyword evidence="2" id="KW-0813">Transport</keyword>
<feature type="transmembrane region" description="Helical" evidence="7">
    <location>
        <begin position="15"/>
        <end position="34"/>
    </location>
</feature>
<dbReference type="GO" id="GO:0022857">
    <property type="term" value="F:transmembrane transporter activity"/>
    <property type="evidence" value="ECO:0007669"/>
    <property type="project" value="InterPro"/>
</dbReference>
<evidence type="ECO:0000256" key="5">
    <source>
        <dbReference type="ARBA" id="ARBA00022989"/>
    </source>
</evidence>
<dbReference type="Pfam" id="PF07690">
    <property type="entry name" value="MFS_1"/>
    <property type="match status" value="1"/>
</dbReference>